<organism evidence="5 6">
    <name type="scientific">Anaerosolibacter carboniphilus</name>
    <dbReference type="NCBI Taxonomy" id="1417629"/>
    <lineage>
        <taxon>Bacteria</taxon>
        <taxon>Bacillati</taxon>
        <taxon>Bacillota</taxon>
        <taxon>Clostridia</taxon>
        <taxon>Peptostreptococcales</taxon>
        <taxon>Thermotaleaceae</taxon>
        <taxon>Anaerosolibacter</taxon>
    </lineage>
</organism>
<dbReference type="InterPro" id="IPR058531">
    <property type="entry name" value="Baseplate_J_M"/>
</dbReference>
<dbReference type="RefSeq" id="WP_330602934.1">
    <property type="nucleotide sequence ID" value="NZ_JACHEN010000024.1"/>
</dbReference>
<evidence type="ECO:0000259" key="4">
    <source>
        <dbReference type="Pfam" id="PF26079"/>
    </source>
</evidence>
<feature type="domain" description="Baseplate J-like central" evidence="3">
    <location>
        <begin position="186"/>
        <end position="264"/>
    </location>
</feature>
<gene>
    <name evidence="5" type="ORF">HNQ80_003608</name>
</gene>
<comment type="similarity">
    <text evidence="1">Belongs to the Mu gp47/PBSX XkdT family.</text>
</comment>
<dbReference type="Pfam" id="PF04865">
    <property type="entry name" value="Baseplate_J"/>
    <property type="match status" value="1"/>
</dbReference>
<evidence type="ECO:0000256" key="1">
    <source>
        <dbReference type="ARBA" id="ARBA00038087"/>
    </source>
</evidence>
<dbReference type="InterPro" id="IPR052399">
    <property type="entry name" value="Phage_Baseplate_Assmbl_Protein"/>
</dbReference>
<reference evidence="5 6" key="1">
    <citation type="submission" date="2020-08" db="EMBL/GenBank/DDBJ databases">
        <title>Genomic Encyclopedia of Type Strains, Phase IV (KMG-IV): sequencing the most valuable type-strain genomes for metagenomic binning, comparative biology and taxonomic classification.</title>
        <authorList>
            <person name="Goeker M."/>
        </authorList>
    </citation>
    <scope>NUCLEOTIDE SEQUENCE [LARGE SCALE GENOMIC DNA]</scope>
    <source>
        <strain evidence="5 6">DSM 103526</strain>
    </source>
</reference>
<dbReference type="Proteomes" id="UP000579281">
    <property type="component" value="Unassembled WGS sequence"/>
</dbReference>
<dbReference type="Pfam" id="PF26079">
    <property type="entry name" value="Baseplate_J_C"/>
    <property type="match status" value="1"/>
</dbReference>
<evidence type="ECO:0000313" key="6">
    <source>
        <dbReference type="Proteomes" id="UP000579281"/>
    </source>
</evidence>
<name>A0A841KVU3_9FIRM</name>
<evidence type="ECO:0000259" key="2">
    <source>
        <dbReference type="Pfam" id="PF04865"/>
    </source>
</evidence>
<keyword evidence="6" id="KW-1185">Reference proteome</keyword>
<sequence length="356" mass="39275">MDESKEKILNRMLGNIQGQFDKSEGSFFYDALKPMAIELETVHQRMEAARGKLSIENLIGQELEQFIFERTGIQRKPAAKAKGYVTIRGTAGAIIQENSIVASETVNFIIKETKTIDSTELSEVLVECEFYGPIGNVPAGTIQYFPQTLTGLKGVTNHEDFTGGYEEESDEELLVRYYERIQAPITSGNKYHYKNWAKEEPGVGDAKVIPLWTGDNTVKVIIIDANKEPASEELVQKVQQSIDPGSEGLGEGKAPIGARCTVVSAKGKPLDITFRVIKDTSVTDGERMEDIKNNIEQYIKQTAFKENIISYNRIGSIVLDSKGVIDFSALTINGQTGNIAIVEDEVAVLGVITIEE</sequence>
<protein>
    <submittedName>
        <fullName evidence="5">Putative phage protein gp47/JayE</fullName>
    </submittedName>
</protein>
<comment type="caution">
    <text evidence="5">The sequence shown here is derived from an EMBL/GenBank/DDBJ whole genome shotgun (WGS) entry which is preliminary data.</text>
</comment>
<evidence type="ECO:0000313" key="5">
    <source>
        <dbReference type="EMBL" id="MBB6217487.1"/>
    </source>
</evidence>
<proteinExistence type="inferred from homology"/>
<dbReference type="Pfam" id="PF26078">
    <property type="entry name" value="Baseplate_J_M"/>
    <property type="match status" value="1"/>
</dbReference>
<feature type="domain" description="Baseplate protein J-like barrel" evidence="2">
    <location>
        <begin position="85"/>
        <end position="164"/>
    </location>
</feature>
<dbReference type="InterPro" id="IPR006949">
    <property type="entry name" value="Barrel_Baseplate_J-like"/>
</dbReference>
<dbReference type="PANTHER" id="PTHR37829">
    <property type="entry name" value="PHAGE-LIKE ELEMENT PBSX PROTEIN XKDT"/>
    <property type="match status" value="1"/>
</dbReference>
<accession>A0A841KVU3</accession>
<dbReference type="PANTHER" id="PTHR37829:SF3">
    <property type="entry name" value="PROTEIN JAYE-RELATED"/>
    <property type="match status" value="1"/>
</dbReference>
<evidence type="ECO:0000259" key="3">
    <source>
        <dbReference type="Pfam" id="PF26078"/>
    </source>
</evidence>
<dbReference type="EMBL" id="JACHEN010000024">
    <property type="protein sequence ID" value="MBB6217487.1"/>
    <property type="molecule type" value="Genomic_DNA"/>
</dbReference>
<feature type="domain" description="Baseplate J-like C-terminal" evidence="4">
    <location>
        <begin position="271"/>
        <end position="354"/>
    </location>
</feature>
<dbReference type="InterPro" id="IPR058530">
    <property type="entry name" value="Baseplate_J-like_C"/>
</dbReference>
<dbReference type="AlphaFoldDB" id="A0A841KVU3"/>